<evidence type="ECO:0000256" key="5">
    <source>
        <dbReference type="ARBA" id="ARBA00023163"/>
    </source>
</evidence>
<dbReference type="InterPro" id="IPR058031">
    <property type="entry name" value="AAA_lid_NorR"/>
</dbReference>
<keyword evidence="1" id="KW-0547">Nucleotide-binding</keyword>
<dbReference type="Gene3D" id="3.40.50.300">
    <property type="entry name" value="P-loop containing nucleotide triphosphate hydrolases"/>
    <property type="match status" value="1"/>
</dbReference>
<dbReference type="SMART" id="SM00065">
    <property type="entry name" value="GAF"/>
    <property type="match status" value="1"/>
</dbReference>
<keyword evidence="5" id="KW-0804">Transcription</keyword>
<dbReference type="SMART" id="SM00091">
    <property type="entry name" value="PAS"/>
    <property type="match status" value="1"/>
</dbReference>
<dbReference type="InterPro" id="IPR009057">
    <property type="entry name" value="Homeodomain-like_sf"/>
</dbReference>
<dbReference type="SUPFAM" id="SSF55785">
    <property type="entry name" value="PYP-like sensor domain (PAS domain)"/>
    <property type="match status" value="1"/>
</dbReference>
<name>A0A1H8CNA7_9FIRM</name>
<dbReference type="GO" id="GO:0043565">
    <property type="term" value="F:sequence-specific DNA binding"/>
    <property type="evidence" value="ECO:0007669"/>
    <property type="project" value="InterPro"/>
</dbReference>
<evidence type="ECO:0000256" key="4">
    <source>
        <dbReference type="ARBA" id="ARBA00023125"/>
    </source>
</evidence>
<dbReference type="InterPro" id="IPR029016">
    <property type="entry name" value="GAF-like_dom_sf"/>
</dbReference>
<dbReference type="InterPro" id="IPR002078">
    <property type="entry name" value="Sigma_54_int"/>
</dbReference>
<dbReference type="CDD" id="cd00009">
    <property type="entry name" value="AAA"/>
    <property type="match status" value="1"/>
</dbReference>
<dbReference type="InterPro" id="IPR003018">
    <property type="entry name" value="GAF"/>
</dbReference>
<dbReference type="OrthoDB" id="9803970at2"/>
<dbReference type="EMBL" id="FOCG01000002">
    <property type="protein sequence ID" value="SEM96389.1"/>
    <property type="molecule type" value="Genomic_DNA"/>
</dbReference>
<dbReference type="PANTHER" id="PTHR32071:SF57">
    <property type="entry name" value="C4-DICARBOXYLATE TRANSPORT TRANSCRIPTIONAL REGULATORY PROTEIN DCTD"/>
    <property type="match status" value="1"/>
</dbReference>
<dbReference type="InterPro" id="IPR000014">
    <property type="entry name" value="PAS"/>
</dbReference>
<feature type="domain" description="Sigma-54 factor interaction" evidence="6">
    <location>
        <begin position="285"/>
        <end position="500"/>
    </location>
</feature>
<dbReference type="Gene3D" id="1.10.8.60">
    <property type="match status" value="1"/>
</dbReference>
<dbReference type="CDD" id="cd00130">
    <property type="entry name" value="PAS"/>
    <property type="match status" value="1"/>
</dbReference>
<dbReference type="GO" id="GO:0006355">
    <property type="term" value="P:regulation of DNA-templated transcription"/>
    <property type="evidence" value="ECO:0007669"/>
    <property type="project" value="InterPro"/>
</dbReference>
<keyword evidence="4 8" id="KW-0238">DNA-binding</keyword>
<gene>
    <name evidence="8" type="ORF">SAMN05216180_2237</name>
</gene>
<keyword evidence="9" id="KW-1185">Reference proteome</keyword>
<dbReference type="Pfam" id="PF02954">
    <property type="entry name" value="HTH_8"/>
    <property type="match status" value="1"/>
</dbReference>
<evidence type="ECO:0000259" key="7">
    <source>
        <dbReference type="PROSITE" id="PS50112"/>
    </source>
</evidence>
<dbReference type="PROSITE" id="PS50112">
    <property type="entry name" value="PAS"/>
    <property type="match status" value="1"/>
</dbReference>
<dbReference type="SMART" id="SM00382">
    <property type="entry name" value="AAA"/>
    <property type="match status" value="1"/>
</dbReference>
<dbReference type="Pfam" id="PF01590">
    <property type="entry name" value="GAF"/>
    <property type="match status" value="1"/>
</dbReference>
<dbReference type="Gene3D" id="3.30.450.20">
    <property type="entry name" value="PAS domain"/>
    <property type="match status" value="1"/>
</dbReference>
<dbReference type="InterPro" id="IPR035965">
    <property type="entry name" value="PAS-like_dom_sf"/>
</dbReference>
<dbReference type="InterPro" id="IPR027417">
    <property type="entry name" value="P-loop_NTPase"/>
</dbReference>
<evidence type="ECO:0000256" key="2">
    <source>
        <dbReference type="ARBA" id="ARBA00022840"/>
    </source>
</evidence>
<organism evidence="8 9">
    <name type="scientific">Hydrogenoanaerobacterium saccharovorans</name>
    <dbReference type="NCBI Taxonomy" id="474960"/>
    <lineage>
        <taxon>Bacteria</taxon>
        <taxon>Bacillati</taxon>
        <taxon>Bacillota</taxon>
        <taxon>Clostridia</taxon>
        <taxon>Eubacteriales</taxon>
        <taxon>Oscillospiraceae</taxon>
        <taxon>Hydrogenoanaerobacterium</taxon>
    </lineage>
</organism>
<dbReference type="AlphaFoldDB" id="A0A1H8CNA7"/>
<evidence type="ECO:0000256" key="3">
    <source>
        <dbReference type="ARBA" id="ARBA00023015"/>
    </source>
</evidence>
<dbReference type="SUPFAM" id="SSF55781">
    <property type="entry name" value="GAF domain-like"/>
    <property type="match status" value="1"/>
</dbReference>
<dbReference type="Proteomes" id="UP000199158">
    <property type="component" value="Unassembled WGS sequence"/>
</dbReference>
<evidence type="ECO:0000313" key="8">
    <source>
        <dbReference type="EMBL" id="SEM96389.1"/>
    </source>
</evidence>
<evidence type="ECO:0000256" key="1">
    <source>
        <dbReference type="ARBA" id="ARBA00022741"/>
    </source>
</evidence>
<dbReference type="Pfam" id="PF25601">
    <property type="entry name" value="AAA_lid_14"/>
    <property type="match status" value="1"/>
</dbReference>
<dbReference type="PROSITE" id="PS50045">
    <property type="entry name" value="SIGMA54_INTERACT_4"/>
    <property type="match status" value="1"/>
</dbReference>
<evidence type="ECO:0000313" key="9">
    <source>
        <dbReference type="Proteomes" id="UP000199158"/>
    </source>
</evidence>
<dbReference type="Gene3D" id="3.30.450.40">
    <property type="match status" value="1"/>
</dbReference>
<dbReference type="SUPFAM" id="SSF46689">
    <property type="entry name" value="Homeodomain-like"/>
    <property type="match status" value="1"/>
</dbReference>
<dbReference type="GO" id="GO:0005524">
    <property type="term" value="F:ATP binding"/>
    <property type="evidence" value="ECO:0007669"/>
    <property type="project" value="UniProtKB-KW"/>
</dbReference>
<dbReference type="Gene3D" id="1.10.10.60">
    <property type="entry name" value="Homeodomain-like"/>
    <property type="match status" value="1"/>
</dbReference>
<feature type="domain" description="PAS" evidence="7">
    <location>
        <begin position="150"/>
        <end position="190"/>
    </location>
</feature>
<dbReference type="InterPro" id="IPR002197">
    <property type="entry name" value="HTH_Fis"/>
</dbReference>
<sequence>MLLAEMKDVVTKFADVISKVLDVDVLIVDSNLKTVGNTYRYFDKFTLIRRISVIGQVITTGEVVAVDDRANHNACKDCPDYNECEMSGFIGVPIFYNNTVVGAIALVLPKSKIPQIFKDVRNSVEFLERMADLLSSKLQNSDDYNNLNVIKREREVIMDSIDDAMVSMDDIGYITYYNKRFEQYFGIKESCVGKFIKDVIPHRYISEFMSNYNEFSGRLMYFEQNENTFYGYVSCRNININESRTGMLFTFKSIGHVNAELADIGYNNTQTTFAWVENGLMAPHIVEKAKRLSITNKAVLIYGEQGTGKKILAEAIHSFSNRSSNSFISVCCDGSYRDLLETAMFGTDQFNREFSGLGKLQLAHKGTIYISEIDRLPYFLQKKLADFLKTKMIRQAGLRDVQIDVRFIASSSKDLEQLVREGHFDDELYYRISENIIKIPPLREDKEYIAELISGAIRFYKDKYNKPDLKFDAAAMQILQDYHWPGNRRELEETLDYLVRTAQRTVTCHDLAQINLTAQGSIPTIQDMEREQIASLLLSNKNKDEVARMLGISRATLYRKIKTYNL</sequence>
<protein>
    <submittedName>
        <fullName evidence="8">Transcriptional regulator containing PAS, AAA-type ATPase, and DNA-binding Fis domains</fullName>
    </submittedName>
</protein>
<keyword evidence="2" id="KW-0067">ATP-binding</keyword>
<proteinExistence type="predicted"/>
<dbReference type="InterPro" id="IPR003593">
    <property type="entry name" value="AAA+_ATPase"/>
</dbReference>
<keyword evidence="3" id="KW-0805">Transcription regulation</keyword>
<dbReference type="PANTHER" id="PTHR32071">
    <property type="entry name" value="TRANSCRIPTIONAL REGULATORY PROTEIN"/>
    <property type="match status" value="1"/>
</dbReference>
<dbReference type="Pfam" id="PF13188">
    <property type="entry name" value="PAS_8"/>
    <property type="match status" value="1"/>
</dbReference>
<reference evidence="8 9" key="1">
    <citation type="submission" date="2016-10" db="EMBL/GenBank/DDBJ databases">
        <authorList>
            <person name="de Groot N.N."/>
        </authorList>
    </citation>
    <scope>NUCLEOTIDE SEQUENCE [LARGE SCALE GENOMIC DNA]</scope>
    <source>
        <strain evidence="8 9">CGMCC 1.5070</strain>
    </source>
</reference>
<dbReference type="RefSeq" id="WP_092755061.1">
    <property type="nucleotide sequence ID" value="NZ_FOCG01000002.1"/>
</dbReference>
<dbReference type="STRING" id="474960.SAMN05216180_2237"/>
<dbReference type="Pfam" id="PF00158">
    <property type="entry name" value="Sigma54_activat"/>
    <property type="match status" value="1"/>
</dbReference>
<evidence type="ECO:0000259" key="6">
    <source>
        <dbReference type="PROSITE" id="PS50045"/>
    </source>
</evidence>
<accession>A0A1H8CNA7</accession>
<dbReference type="SUPFAM" id="SSF52540">
    <property type="entry name" value="P-loop containing nucleoside triphosphate hydrolases"/>
    <property type="match status" value="1"/>
</dbReference>